<evidence type="ECO:0000259" key="4">
    <source>
        <dbReference type="PROSITE" id="PS50043"/>
    </source>
</evidence>
<protein>
    <submittedName>
        <fullName evidence="6">Response regulator transcription factor</fullName>
    </submittedName>
</protein>
<evidence type="ECO:0000313" key="7">
    <source>
        <dbReference type="Proteomes" id="UP000290848"/>
    </source>
</evidence>
<reference evidence="6 7" key="1">
    <citation type="submission" date="2018-12" db="EMBL/GenBank/DDBJ databases">
        <title>The Draft Genome Sequence of the Soil Bacterium Pedobacter tournemirensis R1.</title>
        <authorList>
            <person name="He J."/>
        </authorList>
    </citation>
    <scope>NUCLEOTIDE SEQUENCE [LARGE SCALE GENOMIC DNA]</scope>
    <source>
        <strain evidence="6 7">R1</strain>
    </source>
</reference>
<evidence type="ECO:0000256" key="2">
    <source>
        <dbReference type="ARBA" id="ARBA00023125"/>
    </source>
</evidence>
<dbReference type="InterPro" id="IPR039420">
    <property type="entry name" value="WalR-like"/>
</dbReference>
<keyword evidence="1 3" id="KW-0597">Phosphoprotein</keyword>
<dbReference type="CDD" id="cd17535">
    <property type="entry name" value="REC_NarL-like"/>
    <property type="match status" value="1"/>
</dbReference>
<comment type="caution">
    <text evidence="6">The sequence shown here is derived from an EMBL/GenBank/DDBJ whole genome shotgun (WGS) entry which is preliminary data.</text>
</comment>
<dbReference type="PRINTS" id="PR00038">
    <property type="entry name" value="HTHLUXR"/>
</dbReference>
<dbReference type="SUPFAM" id="SSF52172">
    <property type="entry name" value="CheY-like"/>
    <property type="match status" value="1"/>
</dbReference>
<dbReference type="InterPro" id="IPR016032">
    <property type="entry name" value="Sig_transdc_resp-reg_C-effctor"/>
</dbReference>
<dbReference type="PROSITE" id="PS50110">
    <property type="entry name" value="RESPONSE_REGULATORY"/>
    <property type="match status" value="1"/>
</dbReference>
<dbReference type="SMART" id="SM00448">
    <property type="entry name" value="REC"/>
    <property type="match status" value="1"/>
</dbReference>
<dbReference type="GO" id="GO:0003677">
    <property type="term" value="F:DNA binding"/>
    <property type="evidence" value="ECO:0007669"/>
    <property type="project" value="UniProtKB-KW"/>
</dbReference>
<organism evidence="6 7">
    <name type="scientific">Arcticibacter tournemirensis</name>
    <dbReference type="NCBI Taxonomy" id="699437"/>
    <lineage>
        <taxon>Bacteria</taxon>
        <taxon>Pseudomonadati</taxon>
        <taxon>Bacteroidota</taxon>
        <taxon>Sphingobacteriia</taxon>
        <taxon>Sphingobacteriales</taxon>
        <taxon>Sphingobacteriaceae</taxon>
        <taxon>Arcticibacter</taxon>
    </lineage>
</organism>
<evidence type="ECO:0000256" key="3">
    <source>
        <dbReference type="PROSITE-ProRule" id="PRU00169"/>
    </source>
</evidence>
<dbReference type="Gene3D" id="3.40.50.2300">
    <property type="match status" value="1"/>
</dbReference>
<feature type="domain" description="Response regulatory" evidence="5">
    <location>
        <begin position="3"/>
        <end position="120"/>
    </location>
</feature>
<sequence>MIKILLAEDHDIVRNGLRSLLENQSDIQVIDEVPNGKEALQKVKNGLKPDVVLADVNMPELDGIGLTEKLHEIAPAIKVLILSMLEHENYVLKAMSFGAAGYLLKSSSQQELIFAIHHVMAGNLYICSEISLKLLARIPQHPQNTEEDIRAAGSLSKREKEILALIAEGYTNSEIADMLFTSRRTVEGHRQNLIEKTRARNTAALIRFAIKNGIIS</sequence>
<dbReference type="RefSeq" id="WP_128769754.1">
    <property type="nucleotide sequence ID" value="NZ_RXOC01000007.1"/>
</dbReference>
<dbReference type="SMART" id="SM00421">
    <property type="entry name" value="HTH_LUXR"/>
    <property type="match status" value="1"/>
</dbReference>
<dbReference type="SUPFAM" id="SSF46894">
    <property type="entry name" value="C-terminal effector domain of the bipartite response regulators"/>
    <property type="match status" value="1"/>
</dbReference>
<keyword evidence="2" id="KW-0238">DNA-binding</keyword>
<accession>A0A4V1KI52</accession>
<dbReference type="GO" id="GO:0006355">
    <property type="term" value="P:regulation of DNA-templated transcription"/>
    <property type="evidence" value="ECO:0007669"/>
    <property type="project" value="InterPro"/>
</dbReference>
<feature type="modified residue" description="4-aspartylphosphate" evidence="3">
    <location>
        <position position="55"/>
    </location>
</feature>
<dbReference type="Pfam" id="PF00072">
    <property type="entry name" value="Response_reg"/>
    <property type="match status" value="1"/>
</dbReference>
<dbReference type="PANTHER" id="PTHR43214">
    <property type="entry name" value="TWO-COMPONENT RESPONSE REGULATOR"/>
    <property type="match status" value="1"/>
</dbReference>
<dbReference type="Proteomes" id="UP000290848">
    <property type="component" value="Unassembled WGS sequence"/>
</dbReference>
<dbReference type="PROSITE" id="PS50043">
    <property type="entry name" value="HTH_LUXR_2"/>
    <property type="match status" value="1"/>
</dbReference>
<name>A0A4V1KI52_9SPHI</name>
<dbReference type="InterPro" id="IPR001789">
    <property type="entry name" value="Sig_transdc_resp-reg_receiver"/>
</dbReference>
<evidence type="ECO:0000259" key="5">
    <source>
        <dbReference type="PROSITE" id="PS50110"/>
    </source>
</evidence>
<dbReference type="Pfam" id="PF00196">
    <property type="entry name" value="GerE"/>
    <property type="match status" value="1"/>
</dbReference>
<dbReference type="PANTHER" id="PTHR43214:SF43">
    <property type="entry name" value="TWO-COMPONENT RESPONSE REGULATOR"/>
    <property type="match status" value="1"/>
</dbReference>
<feature type="domain" description="HTH luxR-type" evidence="4">
    <location>
        <begin position="148"/>
        <end position="213"/>
    </location>
</feature>
<gene>
    <name evidence="6" type="ORF">EKH83_12450</name>
</gene>
<proteinExistence type="predicted"/>
<evidence type="ECO:0000313" key="6">
    <source>
        <dbReference type="EMBL" id="RXF69482.1"/>
    </source>
</evidence>
<dbReference type="CDD" id="cd06170">
    <property type="entry name" value="LuxR_C_like"/>
    <property type="match status" value="1"/>
</dbReference>
<dbReference type="EMBL" id="RXOC01000007">
    <property type="protein sequence ID" value="RXF69482.1"/>
    <property type="molecule type" value="Genomic_DNA"/>
</dbReference>
<dbReference type="InterPro" id="IPR000792">
    <property type="entry name" value="Tscrpt_reg_LuxR_C"/>
</dbReference>
<dbReference type="GO" id="GO:0000160">
    <property type="term" value="P:phosphorelay signal transduction system"/>
    <property type="evidence" value="ECO:0007669"/>
    <property type="project" value="InterPro"/>
</dbReference>
<dbReference type="AlphaFoldDB" id="A0A4V1KI52"/>
<dbReference type="InterPro" id="IPR058245">
    <property type="entry name" value="NreC/VraR/RcsB-like_REC"/>
</dbReference>
<dbReference type="InterPro" id="IPR011006">
    <property type="entry name" value="CheY-like_superfamily"/>
</dbReference>
<evidence type="ECO:0000256" key="1">
    <source>
        <dbReference type="ARBA" id="ARBA00022553"/>
    </source>
</evidence>